<dbReference type="Gene3D" id="3.50.30.10">
    <property type="entry name" value="Phosphohistidine domain"/>
    <property type="match status" value="1"/>
</dbReference>
<comment type="caution">
    <text evidence="3">The sequence shown here is derived from an EMBL/GenBank/DDBJ whole genome shotgun (WGS) entry which is preliminary data.</text>
</comment>
<dbReference type="Pfam" id="PF00391">
    <property type="entry name" value="PEP-utilizers"/>
    <property type="match status" value="1"/>
</dbReference>
<dbReference type="Proteomes" id="UP001151002">
    <property type="component" value="Unassembled WGS sequence"/>
</dbReference>
<accession>A0ABT4BCQ9</accession>
<sequence length="427" mass="44560">MIWRLEAAVDAPADVIGGKAAGLVTLMRLGLPVPDGFVVSVDACRAFLRDGNMPAGLEGARAGLPTEAVSVRSGAAVSMPGMMATLLDVRGSVAPAVREIFGSWNTDRARTYRTLHGIPHDLGTAVVVQAMVYGDRDEHSGSGVAFSRDPTTGAPEPYGDVLFGHRGDDVVSGRSATLPLTALADQEPTVWSALTDALSLLEKHFREACHVEFTVESGRLWLLQVRPGGLTARAAVRVAVDLADDGLIDRREAVRRITSQCLRAAAVPRMLGGERLARGRGASPGVATGRVALSADRAVRMASDGPVILVRPETSPSDLHGFAAATGIVTNRGGLASHAAVVARSMGRPAVVGAADLRPAEGTLITIDGTSGEVAPGNPGLTPAVADPHLHRLLSWADDISGDRSPRPGEQRLTAARAQLQRQANND</sequence>
<dbReference type="InterPro" id="IPR013815">
    <property type="entry name" value="ATP_grasp_subdomain_1"/>
</dbReference>
<dbReference type="RefSeq" id="WP_267568877.1">
    <property type="nucleotide sequence ID" value="NZ_JAPNTZ010000019.1"/>
</dbReference>
<dbReference type="InterPro" id="IPR002192">
    <property type="entry name" value="PPDK_AMP/ATP-bd"/>
</dbReference>
<evidence type="ECO:0000259" key="1">
    <source>
        <dbReference type="Pfam" id="PF00391"/>
    </source>
</evidence>
<evidence type="ECO:0000259" key="2">
    <source>
        <dbReference type="Pfam" id="PF01326"/>
    </source>
</evidence>
<evidence type="ECO:0000313" key="3">
    <source>
        <dbReference type="EMBL" id="MCY1144304.1"/>
    </source>
</evidence>
<keyword evidence="4" id="KW-1185">Reference proteome</keyword>
<dbReference type="PANTHER" id="PTHR22931:SF9">
    <property type="entry name" value="PYRUVATE, PHOSPHATE DIKINASE 1, CHLOROPLASTIC"/>
    <property type="match status" value="1"/>
</dbReference>
<dbReference type="InterPro" id="IPR008279">
    <property type="entry name" value="PEP-util_enz_mobile_dom"/>
</dbReference>
<dbReference type="Gene3D" id="1.10.189.10">
    <property type="entry name" value="Pyruvate Phosphate Dikinase, domain 2"/>
    <property type="match status" value="1"/>
</dbReference>
<proteinExistence type="predicted"/>
<feature type="domain" description="PEP-utilising enzyme mobile" evidence="1">
    <location>
        <begin position="306"/>
        <end position="372"/>
    </location>
</feature>
<feature type="domain" description="Pyruvate phosphate dikinase AMP/ATP-binding" evidence="2">
    <location>
        <begin position="65"/>
        <end position="174"/>
    </location>
</feature>
<protein>
    <submittedName>
        <fullName evidence="3">PEP-utilizing enzyme</fullName>
    </submittedName>
</protein>
<dbReference type="SUPFAM" id="SSF56059">
    <property type="entry name" value="Glutathione synthetase ATP-binding domain-like"/>
    <property type="match status" value="1"/>
</dbReference>
<organism evidence="3 4">
    <name type="scientific">Paractinoplanes pyxinae</name>
    <dbReference type="NCBI Taxonomy" id="2997416"/>
    <lineage>
        <taxon>Bacteria</taxon>
        <taxon>Bacillati</taxon>
        <taxon>Actinomycetota</taxon>
        <taxon>Actinomycetes</taxon>
        <taxon>Micromonosporales</taxon>
        <taxon>Micromonosporaceae</taxon>
        <taxon>Paractinoplanes</taxon>
    </lineage>
</organism>
<dbReference type="InterPro" id="IPR010121">
    <property type="entry name" value="Pyruvate_phosphate_dikinase"/>
</dbReference>
<dbReference type="Gene3D" id="3.30.1490.20">
    <property type="entry name" value="ATP-grasp fold, A domain"/>
    <property type="match status" value="1"/>
</dbReference>
<dbReference type="EMBL" id="JAPNTZ010000019">
    <property type="protein sequence ID" value="MCY1144304.1"/>
    <property type="molecule type" value="Genomic_DNA"/>
</dbReference>
<dbReference type="Gene3D" id="3.30.470.20">
    <property type="entry name" value="ATP-grasp fold, B domain"/>
    <property type="match status" value="1"/>
</dbReference>
<dbReference type="SUPFAM" id="SSF52009">
    <property type="entry name" value="Phosphohistidine domain"/>
    <property type="match status" value="1"/>
</dbReference>
<feature type="domain" description="Pyruvate phosphate dikinase AMP/ATP-binding" evidence="2">
    <location>
        <begin position="14"/>
        <end position="53"/>
    </location>
</feature>
<name>A0ABT4BCQ9_9ACTN</name>
<gene>
    <name evidence="3" type="ORF">OWR29_40455</name>
</gene>
<dbReference type="Pfam" id="PF01326">
    <property type="entry name" value="PPDK_N"/>
    <property type="match status" value="2"/>
</dbReference>
<dbReference type="PANTHER" id="PTHR22931">
    <property type="entry name" value="PHOSPHOENOLPYRUVATE DIKINASE-RELATED"/>
    <property type="match status" value="1"/>
</dbReference>
<evidence type="ECO:0000313" key="4">
    <source>
        <dbReference type="Proteomes" id="UP001151002"/>
    </source>
</evidence>
<reference evidence="3" key="1">
    <citation type="submission" date="2022-11" db="EMBL/GenBank/DDBJ databases">
        <authorList>
            <person name="Somphong A."/>
            <person name="Phongsopitanun W."/>
        </authorList>
    </citation>
    <scope>NUCLEOTIDE SEQUENCE</scope>
    <source>
        <strain evidence="3">Pm04-4</strain>
    </source>
</reference>
<dbReference type="InterPro" id="IPR036637">
    <property type="entry name" value="Phosphohistidine_dom_sf"/>
</dbReference>